<feature type="signal peptide" evidence="2">
    <location>
        <begin position="1"/>
        <end position="19"/>
    </location>
</feature>
<dbReference type="RefSeq" id="WP_115611004.1">
    <property type="nucleotide sequence ID" value="NZ_JBHLZC010000001.1"/>
</dbReference>
<dbReference type="AlphaFoldDB" id="A0A381E329"/>
<dbReference type="PANTHER" id="PTHR31005:SF8">
    <property type="entry name" value="DUF4139 DOMAIN-CONTAINING PROTEIN"/>
    <property type="match status" value="1"/>
</dbReference>
<evidence type="ECO:0000313" key="5">
    <source>
        <dbReference type="Proteomes" id="UP000254572"/>
    </source>
</evidence>
<sequence>MRLWIAAWLAAAAISVAHTEDYELDAPVVTARLYSNEAELVREARVTVKHGAHRLIVSPLLGDNIADVSLSIEGARLTGQGMRPLPAPDTSDPLLKQADAAEQALTITRQTIEDNRDMSRALIQRLQNQNSTVDNVQRQLDALARVREKLLSTEREQQDELKKLQEQLAWQNKGRDSRQYAGIFDIYSDRSGEVTLTLREHTKKAYWQPYSEFSLNSDSGTLDIRAYAQVVQQSGLDWQNSDIALSFAPPDYREQPALQSTTVAIADRTVTSIIGDNAPFSTNTALLNKGGLPAKAAKTGTNDKAATDDVSISGVDFAVKIPGKHSLASSRDRYQLTYWQNRSHAKLYSAAYAWVTSKALLVAEWQQPDGHGFYPGNASFFRDGNRIGNQRLDRTMSANSRQIMSFGEDPHINVAYSVPPGHVGNGLILRDRLERRQTVTLTNHGKTAHNVRLYARLPLSTQPDVSVEAKFSPKPDAENVDNVKGIVLWEKNLAHGDSLRVENGYDIHYPEGKKLIGIE</sequence>
<dbReference type="Proteomes" id="UP000254572">
    <property type="component" value="Unassembled WGS sequence"/>
</dbReference>
<dbReference type="NCBIfam" id="TIGR02231">
    <property type="entry name" value="mucoidy inhibitor MuiA family protein"/>
    <property type="match status" value="1"/>
</dbReference>
<dbReference type="InterPro" id="IPR037291">
    <property type="entry name" value="DUF4139"/>
</dbReference>
<feature type="coiled-coil region" evidence="1">
    <location>
        <begin position="109"/>
        <end position="167"/>
    </location>
</feature>
<keyword evidence="2" id="KW-0732">Signal</keyword>
<evidence type="ECO:0000256" key="1">
    <source>
        <dbReference type="SAM" id="Coils"/>
    </source>
</evidence>
<dbReference type="InterPro" id="IPR011935">
    <property type="entry name" value="CHP02231"/>
</dbReference>
<proteinExistence type="predicted"/>
<dbReference type="Pfam" id="PF13598">
    <property type="entry name" value="DUF4139"/>
    <property type="match status" value="1"/>
</dbReference>
<gene>
    <name evidence="4" type="ORF">NCTC13294_00773</name>
</gene>
<evidence type="ECO:0000256" key="2">
    <source>
        <dbReference type="SAM" id="SignalP"/>
    </source>
</evidence>
<feature type="domain" description="DUF4139" evidence="3">
    <location>
        <begin position="197"/>
        <end position="511"/>
    </location>
</feature>
<organism evidence="4 5">
    <name type="scientific">Cardiobacterium valvarum</name>
    <dbReference type="NCBI Taxonomy" id="194702"/>
    <lineage>
        <taxon>Bacteria</taxon>
        <taxon>Pseudomonadati</taxon>
        <taxon>Pseudomonadota</taxon>
        <taxon>Gammaproteobacteria</taxon>
        <taxon>Cardiobacteriales</taxon>
        <taxon>Cardiobacteriaceae</taxon>
        <taxon>Cardiobacterium</taxon>
    </lineage>
</organism>
<protein>
    <submittedName>
        <fullName evidence="4">Uncharacterized conserved protein</fullName>
    </submittedName>
</protein>
<evidence type="ECO:0000259" key="3">
    <source>
        <dbReference type="Pfam" id="PF13598"/>
    </source>
</evidence>
<feature type="chain" id="PRO_5017004256" evidence="2">
    <location>
        <begin position="20"/>
        <end position="519"/>
    </location>
</feature>
<keyword evidence="5" id="KW-1185">Reference proteome</keyword>
<dbReference type="EMBL" id="UFUW01000001">
    <property type="protein sequence ID" value="SUX20557.1"/>
    <property type="molecule type" value="Genomic_DNA"/>
</dbReference>
<dbReference type="OrthoDB" id="580912at2"/>
<reference evidence="4 5" key="1">
    <citation type="submission" date="2018-06" db="EMBL/GenBank/DDBJ databases">
        <authorList>
            <consortium name="Pathogen Informatics"/>
            <person name="Doyle S."/>
        </authorList>
    </citation>
    <scope>NUCLEOTIDE SEQUENCE [LARGE SCALE GENOMIC DNA]</scope>
    <source>
        <strain evidence="4 5">NCTC13294</strain>
    </source>
</reference>
<accession>A0A381E329</accession>
<evidence type="ECO:0000313" key="4">
    <source>
        <dbReference type="EMBL" id="SUX20557.1"/>
    </source>
</evidence>
<keyword evidence="1" id="KW-0175">Coiled coil</keyword>
<name>A0A381E329_9GAMM</name>
<dbReference type="PANTHER" id="PTHR31005">
    <property type="entry name" value="DUF4139 DOMAIN-CONTAINING PROTEIN"/>
    <property type="match status" value="1"/>
</dbReference>